<sequence>MENYLMGRGAASNDSQDKTICNRRKANIKFEDLPEDVQCTILSKLPLKEVVRASVLSSEWRYLWVNCPKLCFNRAEMSGHKRCMKKFIDTVNAVLQKCRGDVVEEFKVKFGFDTTLADHVNSFISFAASSRVKVLAFDLEPFDSGLRYDHYIFPFDLFNNESISCLQSIQLSFVSLEPPFQFSGFPNLRKLDLRVVHVTRKDLEDTLSSCCNIEWLSMDRCHLKDELKVDTPMFHLQHLRIVHCELTKIECKG</sequence>
<dbReference type="InterPro" id="IPR055357">
    <property type="entry name" value="LRR_At1g61320_AtMIF1"/>
</dbReference>
<evidence type="ECO:0000259" key="1">
    <source>
        <dbReference type="PROSITE" id="PS50181"/>
    </source>
</evidence>
<accession>A0A368RQ96</accession>
<dbReference type="Pfam" id="PF23622">
    <property type="entry name" value="LRR_At1g61320_AtMIF1"/>
    <property type="match status" value="1"/>
</dbReference>
<dbReference type="InterPro" id="IPR053772">
    <property type="entry name" value="At1g61320/At1g61330-like"/>
</dbReference>
<dbReference type="Pfam" id="PF00646">
    <property type="entry name" value="F-box"/>
    <property type="match status" value="1"/>
</dbReference>
<reference evidence="2" key="1">
    <citation type="journal article" date="2012" name="Nat. Biotechnol.">
        <title>Reference genome sequence of the model plant Setaria.</title>
        <authorList>
            <person name="Bennetzen J.L."/>
            <person name="Schmutz J."/>
            <person name="Wang H."/>
            <person name="Percifield R."/>
            <person name="Hawkins J."/>
            <person name="Pontaroli A.C."/>
            <person name="Estep M."/>
            <person name="Feng L."/>
            <person name="Vaughn J.N."/>
            <person name="Grimwood J."/>
            <person name="Jenkins J."/>
            <person name="Barry K."/>
            <person name="Lindquist E."/>
            <person name="Hellsten U."/>
            <person name="Deshpande S."/>
            <person name="Wang X."/>
            <person name="Wu X."/>
            <person name="Mitros T."/>
            <person name="Triplett J."/>
            <person name="Yang X."/>
            <person name="Ye C.Y."/>
            <person name="Mauro-Herrera M."/>
            <person name="Wang L."/>
            <person name="Li P."/>
            <person name="Sharma M."/>
            <person name="Sharma R."/>
            <person name="Ronald P.C."/>
            <person name="Panaud O."/>
            <person name="Kellogg E.A."/>
            <person name="Brutnell T.P."/>
            <person name="Doust A.N."/>
            <person name="Tuskan G.A."/>
            <person name="Rokhsar D."/>
            <person name="Devos K.M."/>
        </authorList>
    </citation>
    <scope>NUCLEOTIDE SEQUENCE [LARGE SCALE GENOMIC DNA]</scope>
    <source>
        <strain evidence="2">Yugu1</strain>
    </source>
</reference>
<reference evidence="2" key="2">
    <citation type="submission" date="2015-07" db="EMBL/GenBank/DDBJ databases">
        <authorList>
            <person name="Noorani M."/>
        </authorList>
    </citation>
    <scope>NUCLEOTIDE SEQUENCE</scope>
    <source>
        <strain evidence="2">Yugu1</strain>
    </source>
</reference>
<dbReference type="SUPFAM" id="SSF81383">
    <property type="entry name" value="F-box domain"/>
    <property type="match status" value="1"/>
</dbReference>
<dbReference type="InterPro" id="IPR001810">
    <property type="entry name" value="F-box_dom"/>
</dbReference>
<dbReference type="PANTHER" id="PTHR34145:SF57">
    <property type="entry name" value="F-BOX DOMAIN-CONTAINING PROTEIN"/>
    <property type="match status" value="1"/>
</dbReference>
<proteinExistence type="predicted"/>
<evidence type="ECO:0000313" key="2">
    <source>
        <dbReference type="EMBL" id="RCV32342.1"/>
    </source>
</evidence>
<dbReference type="STRING" id="4555.A0A368RQ96"/>
<dbReference type="OrthoDB" id="689508at2759"/>
<gene>
    <name evidence="2" type="ORF">SETIT_6G251300v2</name>
</gene>
<dbReference type="InterPro" id="IPR032675">
    <property type="entry name" value="LRR_dom_sf"/>
</dbReference>
<dbReference type="Gene3D" id="1.20.1280.50">
    <property type="match status" value="1"/>
</dbReference>
<dbReference type="InterPro" id="IPR053781">
    <property type="entry name" value="F-box_AtFBL13-like"/>
</dbReference>
<organism evidence="2">
    <name type="scientific">Setaria italica</name>
    <name type="common">Foxtail millet</name>
    <name type="synonym">Panicum italicum</name>
    <dbReference type="NCBI Taxonomy" id="4555"/>
    <lineage>
        <taxon>Eukaryota</taxon>
        <taxon>Viridiplantae</taxon>
        <taxon>Streptophyta</taxon>
        <taxon>Embryophyta</taxon>
        <taxon>Tracheophyta</taxon>
        <taxon>Spermatophyta</taxon>
        <taxon>Magnoliopsida</taxon>
        <taxon>Liliopsida</taxon>
        <taxon>Poales</taxon>
        <taxon>Poaceae</taxon>
        <taxon>PACMAD clade</taxon>
        <taxon>Panicoideae</taxon>
        <taxon>Panicodae</taxon>
        <taxon>Paniceae</taxon>
        <taxon>Cenchrinae</taxon>
        <taxon>Setaria</taxon>
    </lineage>
</organism>
<protein>
    <recommendedName>
        <fullName evidence="1">F-box domain-containing protein</fullName>
    </recommendedName>
</protein>
<dbReference type="PANTHER" id="PTHR34145">
    <property type="entry name" value="OS02G0105600 PROTEIN"/>
    <property type="match status" value="1"/>
</dbReference>
<dbReference type="SUPFAM" id="SSF52047">
    <property type="entry name" value="RNI-like"/>
    <property type="match status" value="1"/>
</dbReference>
<dbReference type="EMBL" id="CM003533">
    <property type="protein sequence ID" value="RCV32342.1"/>
    <property type="molecule type" value="Genomic_DNA"/>
</dbReference>
<dbReference type="AlphaFoldDB" id="A0A368RQ96"/>
<dbReference type="SMART" id="SM00256">
    <property type="entry name" value="FBOX"/>
    <property type="match status" value="1"/>
</dbReference>
<feature type="domain" description="F-box" evidence="1">
    <location>
        <begin position="27"/>
        <end position="75"/>
    </location>
</feature>
<dbReference type="CDD" id="cd22160">
    <property type="entry name" value="F-box_AtFBL13-like"/>
    <property type="match status" value="1"/>
</dbReference>
<dbReference type="InterPro" id="IPR036047">
    <property type="entry name" value="F-box-like_dom_sf"/>
</dbReference>
<dbReference type="PROSITE" id="PS50181">
    <property type="entry name" value="FBOX"/>
    <property type="match status" value="1"/>
</dbReference>
<name>A0A368RQ96_SETIT</name>
<dbReference type="Gene3D" id="3.80.10.10">
    <property type="entry name" value="Ribonuclease Inhibitor"/>
    <property type="match status" value="1"/>
</dbReference>